<keyword evidence="6" id="KW-0648">Protein biosynthesis</keyword>
<dbReference type="NCBIfam" id="NF003037">
    <property type="entry name" value="PRK03932.1"/>
    <property type="match status" value="1"/>
</dbReference>
<evidence type="ECO:0000256" key="5">
    <source>
        <dbReference type="ARBA" id="ARBA00022840"/>
    </source>
</evidence>
<evidence type="ECO:0000256" key="1">
    <source>
        <dbReference type="ARBA" id="ARBA00008226"/>
    </source>
</evidence>
<sequence length="676" mass="74919">MPRRCWQLFVCCSVREFPVSVASRLLLPLLFVLASARNSALLYSSALTLRSSAAPLAFSSAGCRFRGSLHRPRFPVRLPPPDQAYLSRNSASGTSPRSIRQFPVPSGLALPTSVPLCARTLPPLSRHFASAGTMAQPQGESKSFTPGHLEDQVPTSCKQAIPVFGCGSTRVRLAALLDGGEASVEKFVNRETPVTVCGWSRSVRKQGGGSLCFVVLSDGSTSSNLQVVVEAGIGGEFPQLLKCGAGCSFRFTGDIVKSPAKGQAVELAVRDPSKGHRFEILGMTDAAKYPLAKKEHTREYLREIAHLRPRSYLIGAVMRVRSNLAMATHRFFQDRGFLYIHTPIVTASDCEGAGEMFQVSTLLPPPPPETRENEKKTDGAAPKDAAAAAAEPLIPLTKDKKGVDYSRDFFGRPAFLTVSGQLAVEPYCCSLSDVYTFGPTFRAENSHTSRHLAEFWMVEPEIAFATLEDNMVVAEAYVKFCVQWVLDNCRADIEWFQKNQEEGLIARLENILAEPFARVSYTEAIDVLKAEEPKAQFKEKVEWGMDMGSEHERYLTENVYKKPCIVYNYPKDIKAFYMKLNEDGKTVRAMDVLVPKIGELVGGSQREDDRDRLAAMIAAKDLDPKPYWWYMELREYGTIPHAGFGLGFERLVMLVTGIENIRDTIPYPRYPGHAEF</sequence>
<gene>
    <name evidence="10" type="ORF">TGDOM2_270510</name>
</gene>
<evidence type="ECO:0000256" key="6">
    <source>
        <dbReference type="ARBA" id="ARBA00022917"/>
    </source>
</evidence>
<feature type="compositionally biased region" description="Basic and acidic residues" evidence="8">
    <location>
        <begin position="369"/>
        <end position="378"/>
    </location>
</feature>
<dbReference type="CDD" id="cd00776">
    <property type="entry name" value="AsxRS_core"/>
    <property type="match status" value="1"/>
</dbReference>
<dbReference type="EC" id="6.1.1.22" evidence="2"/>
<evidence type="ECO:0000259" key="9">
    <source>
        <dbReference type="PROSITE" id="PS50862"/>
    </source>
</evidence>
<dbReference type="InterPro" id="IPR012340">
    <property type="entry name" value="NA-bd_OB-fold"/>
</dbReference>
<evidence type="ECO:0000256" key="2">
    <source>
        <dbReference type="ARBA" id="ARBA00012816"/>
    </source>
</evidence>
<dbReference type="PANTHER" id="PTHR22594:SF34">
    <property type="entry name" value="ASPARAGINE--TRNA LIGASE, MITOCHONDRIAL-RELATED"/>
    <property type="match status" value="1"/>
</dbReference>
<dbReference type="InterPro" id="IPR002312">
    <property type="entry name" value="Asp/Asn-tRNA-synth_IIb"/>
</dbReference>
<dbReference type="PROSITE" id="PS50862">
    <property type="entry name" value="AA_TRNA_LIGASE_II"/>
    <property type="match status" value="1"/>
</dbReference>
<dbReference type="SMR" id="A0A086KH21"/>
<evidence type="ECO:0000256" key="4">
    <source>
        <dbReference type="ARBA" id="ARBA00022741"/>
    </source>
</evidence>
<evidence type="ECO:0000313" key="10">
    <source>
        <dbReference type="EMBL" id="KFG43689.1"/>
    </source>
</evidence>
<accession>A0A086KH21</accession>
<dbReference type="InterPro" id="IPR004365">
    <property type="entry name" value="NA-bd_OB_tRNA"/>
</dbReference>
<feature type="domain" description="Aminoacyl-transfer RNA synthetases class-II family profile" evidence="9">
    <location>
        <begin position="318"/>
        <end position="666"/>
    </location>
</feature>
<dbReference type="InterPro" id="IPR004522">
    <property type="entry name" value="Asn-tRNA-ligase"/>
</dbReference>
<dbReference type="SUPFAM" id="SSF55681">
    <property type="entry name" value="Class II aaRS and biotin synthetases"/>
    <property type="match status" value="1"/>
</dbReference>
<dbReference type="Pfam" id="PF01336">
    <property type="entry name" value="tRNA_anti-codon"/>
    <property type="match status" value="1"/>
</dbReference>
<organism evidence="10 11">
    <name type="scientific">Toxoplasma gondii GAB2-2007-GAL-DOM2</name>
    <dbReference type="NCBI Taxonomy" id="1130820"/>
    <lineage>
        <taxon>Eukaryota</taxon>
        <taxon>Sar</taxon>
        <taxon>Alveolata</taxon>
        <taxon>Apicomplexa</taxon>
        <taxon>Conoidasida</taxon>
        <taxon>Coccidia</taxon>
        <taxon>Eucoccidiorida</taxon>
        <taxon>Eimeriorina</taxon>
        <taxon>Sarcocystidae</taxon>
        <taxon>Toxoplasma</taxon>
    </lineage>
</organism>
<keyword evidence="3 10" id="KW-0436">Ligase</keyword>
<comment type="similarity">
    <text evidence="1">Belongs to the class-II aminoacyl-tRNA synthetase family.</text>
</comment>
<dbReference type="GO" id="GO:0003676">
    <property type="term" value="F:nucleic acid binding"/>
    <property type="evidence" value="ECO:0007669"/>
    <property type="project" value="InterPro"/>
</dbReference>
<dbReference type="EMBL" id="AHZU02000494">
    <property type="protein sequence ID" value="KFG43689.1"/>
    <property type="molecule type" value="Genomic_DNA"/>
</dbReference>
<dbReference type="VEuPathDB" id="ToxoDB:TGDOM2_270510"/>
<evidence type="ECO:0000256" key="8">
    <source>
        <dbReference type="SAM" id="MobiDB-lite"/>
    </source>
</evidence>
<dbReference type="InterPro" id="IPR004364">
    <property type="entry name" value="Aa-tRNA-synt_II"/>
</dbReference>
<evidence type="ECO:0000256" key="7">
    <source>
        <dbReference type="ARBA" id="ARBA00023146"/>
    </source>
</evidence>
<dbReference type="PRINTS" id="PR01042">
    <property type="entry name" value="TRNASYNTHASP"/>
</dbReference>
<feature type="region of interest" description="Disordered" evidence="8">
    <location>
        <begin position="360"/>
        <end position="384"/>
    </location>
</feature>
<evidence type="ECO:0000313" key="11">
    <source>
        <dbReference type="Proteomes" id="UP000028837"/>
    </source>
</evidence>
<dbReference type="InterPro" id="IPR045864">
    <property type="entry name" value="aa-tRNA-synth_II/BPL/LPL"/>
</dbReference>
<protein>
    <recommendedName>
        <fullName evidence="2">asparagine--tRNA ligase</fullName>
        <ecNumber evidence="2">6.1.1.22</ecNumber>
    </recommendedName>
</protein>
<dbReference type="GO" id="GO:0005739">
    <property type="term" value="C:mitochondrion"/>
    <property type="evidence" value="ECO:0007669"/>
    <property type="project" value="TreeGrafter"/>
</dbReference>
<dbReference type="GO" id="GO:0006421">
    <property type="term" value="P:asparaginyl-tRNA aminoacylation"/>
    <property type="evidence" value="ECO:0007669"/>
    <property type="project" value="InterPro"/>
</dbReference>
<keyword evidence="5" id="KW-0067">ATP-binding</keyword>
<dbReference type="GO" id="GO:0005524">
    <property type="term" value="F:ATP binding"/>
    <property type="evidence" value="ECO:0007669"/>
    <property type="project" value="UniProtKB-KW"/>
</dbReference>
<name>A0A086KH21_TOXGO</name>
<dbReference type="CDD" id="cd04318">
    <property type="entry name" value="EcAsnRS_like_N"/>
    <property type="match status" value="1"/>
</dbReference>
<dbReference type="GO" id="GO:0004816">
    <property type="term" value="F:asparagine-tRNA ligase activity"/>
    <property type="evidence" value="ECO:0007669"/>
    <property type="project" value="UniProtKB-EC"/>
</dbReference>
<dbReference type="AlphaFoldDB" id="A0A086KH21"/>
<keyword evidence="7 10" id="KW-0030">Aminoacyl-tRNA synthetase</keyword>
<dbReference type="FunFam" id="3.30.930.10:FF:000016">
    <property type="entry name" value="Asparagine--tRNA ligase"/>
    <property type="match status" value="1"/>
</dbReference>
<reference evidence="10 11" key="1">
    <citation type="submission" date="2014-02" db="EMBL/GenBank/DDBJ databases">
        <authorList>
            <person name="Sibley D."/>
            <person name="Venepally P."/>
            <person name="Karamycheva S."/>
            <person name="Hadjithomas M."/>
            <person name="Khan A."/>
            <person name="Brunk B."/>
            <person name="Roos D."/>
            <person name="Caler E."/>
            <person name="Lorenzi H."/>
        </authorList>
    </citation>
    <scope>NUCLEOTIDE SEQUENCE [LARGE SCALE GENOMIC DNA]</scope>
    <source>
        <strain evidence="10 11">GAB2-2007-GAL-DOM2</strain>
    </source>
</reference>
<keyword evidence="4" id="KW-0547">Nucleotide-binding</keyword>
<dbReference type="InterPro" id="IPR006195">
    <property type="entry name" value="aa-tRNA-synth_II"/>
</dbReference>
<dbReference type="OrthoDB" id="1931232at2759"/>
<dbReference type="Gene3D" id="3.30.930.10">
    <property type="entry name" value="Bira Bifunctional Protein, Domain 2"/>
    <property type="match status" value="1"/>
</dbReference>
<evidence type="ECO:0000256" key="3">
    <source>
        <dbReference type="ARBA" id="ARBA00022598"/>
    </source>
</evidence>
<dbReference type="Gene3D" id="2.40.50.140">
    <property type="entry name" value="Nucleic acid-binding proteins"/>
    <property type="match status" value="1"/>
</dbReference>
<comment type="caution">
    <text evidence="10">The sequence shown here is derived from an EMBL/GenBank/DDBJ whole genome shotgun (WGS) entry which is preliminary data.</text>
</comment>
<dbReference type="Pfam" id="PF00152">
    <property type="entry name" value="tRNA-synt_2"/>
    <property type="match status" value="2"/>
</dbReference>
<dbReference type="HAMAP" id="MF_00534">
    <property type="entry name" value="Asn_tRNA_synth"/>
    <property type="match status" value="1"/>
</dbReference>
<dbReference type="Proteomes" id="UP000028837">
    <property type="component" value="Unassembled WGS sequence"/>
</dbReference>
<proteinExistence type="inferred from homology"/>
<dbReference type="NCBIfam" id="TIGR00457">
    <property type="entry name" value="asnS"/>
    <property type="match status" value="1"/>
</dbReference>
<dbReference type="PANTHER" id="PTHR22594">
    <property type="entry name" value="ASPARTYL/LYSYL-TRNA SYNTHETASE"/>
    <property type="match status" value="1"/>
</dbReference>
<dbReference type="SUPFAM" id="SSF50249">
    <property type="entry name" value="Nucleic acid-binding proteins"/>
    <property type="match status" value="1"/>
</dbReference>